<dbReference type="EMBL" id="JH000553">
    <property type="protein sequence ID" value="EGW05486.1"/>
    <property type="molecule type" value="Genomic_DNA"/>
</dbReference>
<evidence type="ECO:0000313" key="1">
    <source>
        <dbReference type="EMBL" id="EGW05486.1"/>
    </source>
</evidence>
<proteinExistence type="predicted"/>
<evidence type="ECO:0000313" key="2">
    <source>
        <dbReference type="Proteomes" id="UP000001075"/>
    </source>
</evidence>
<gene>
    <name evidence="1" type="ORF">I79_012430</name>
</gene>
<name>G3HNT6_CRIGR</name>
<protein>
    <submittedName>
        <fullName evidence="1">Uncharacterized protein</fullName>
    </submittedName>
</protein>
<dbReference type="Proteomes" id="UP000001075">
    <property type="component" value="Unassembled WGS sequence"/>
</dbReference>
<sequence length="121" mass="13089">MTGQPVKVELTKLGAGPQVPREHLAENSFLDVKAECRRLWKAGGEETIGSQELPEKPLLCLGIQEDCPPPQLVVAKSGEAALPACVTMHLATPTSVGHGFSYPPSRLWLDVSCSQPRRSFL</sequence>
<organism evidence="1 2">
    <name type="scientific">Cricetulus griseus</name>
    <name type="common">Chinese hamster</name>
    <name type="synonym">Cricetulus barabensis griseus</name>
    <dbReference type="NCBI Taxonomy" id="10029"/>
    <lineage>
        <taxon>Eukaryota</taxon>
        <taxon>Metazoa</taxon>
        <taxon>Chordata</taxon>
        <taxon>Craniata</taxon>
        <taxon>Vertebrata</taxon>
        <taxon>Euteleostomi</taxon>
        <taxon>Mammalia</taxon>
        <taxon>Eutheria</taxon>
        <taxon>Euarchontoglires</taxon>
        <taxon>Glires</taxon>
        <taxon>Rodentia</taxon>
        <taxon>Myomorpha</taxon>
        <taxon>Muroidea</taxon>
        <taxon>Cricetidae</taxon>
        <taxon>Cricetinae</taxon>
        <taxon>Cricetulus</taxon>
    </lineage>
</organism>
<reference evidence="2" key="1">
    <citation type="journal article" date="2011" name="Nat. Biotechnol.">
        <title>The genomic sequence of the Chinese hamster ovary (CHO)-K1 cell line.</title>
        <authorList>
            <person name="Xu X."/>
            <person name="Nagarajan H."/>
            <person name="Lewis N.E."/>
            <person name="Pan S."/>
            <person name="Cai Z."/>
            <person name="Liu X."/>
            <person name="Chen W."/>
            <person name="Xie M."/>
            <person name="Wang W."/>
            <person name="Hammond S."/>
            <person name="Andersen M.R."/>
            <person name="Neff N."/>
            <person name="Passarelli B."/>
            <person name="Koh W."/>
            <person name="Fan H.C."/>
            <person name="Wang J."/>
            <person name="Gui Y."/>
            <person name="Lee K.H."/>
            <person name="Betenbaugh M.J."/>
            <person name="Quake S.R."/>
            <person name="Famili I."/>
            <person name="Palsson B.O."/>
            <person name="Wang J."/>
        </authorList>
    </citation>
    <scope>NUCLEOTIDE SEQUENCE [LARGE SCALE GENOMIC DNA]</scope>
    <source>
        <strain evidence="2">CHO K1 cell line</strain>
    </source>
</reference>
<dbReference type="AlphaFoldDB" id="G3HNT6"/>
<accession>G3HNT6</accession>
<dbReference type="InParanoid" id="G3HNT6"/>